<feature type="compositionally biased region" description="Basic and acidic residues" evidence="1">
    <location>
        <begin position="41"/>
        <end position="62"/>
    </location>
</feature>
<proteinExistence type="predicted"/>
<dbReference type="AlphaFoldDB" id="A0A3B1D8U8"/>
<evidence type="ECO:0000256" key="1">
    <source>
        <dbReference type="SAM" id="MobiDB-lite"/>
    </source>
</evidence>
<protein>
    <submittedName>
        <fullName evidence="2">Uncharacterized protein</fullName>
    </submittedName>
</protein>
<organism evidence="2">
    <name type="scientific">hydrothermal vent metagenome</name>
    <dbReference type="NCBI Taxonomy" id="652676"/>
    <lineage>
        <taxon>unclassified sequences</taxon>
        <taxon>metagenomes</taxon>
        <taxon>ecological metagenomes</taxon>
    </lineage>
</organism>
<reference evidence="2" key="1">
    <citation type="submission" date="2018-06" db="EMBL/GenBank/DDBJ databases">
        <authorList>
            <person name="Zhirakovskaya E."/>
        </authorList>
    </citation>
    <scope>NUCLEOTIDE SEQUENCE</scope>
</reference>
<sequence length="357" mass="40789">MRLRKEQSSKRFRFIAALLLTTAFCLSSYPVLVPVQGAEKNSAEKDNAESKNEDGLSKRTLSEEQGIQAKRYKRFETTLESMAKNIEDEDPAKAAFIRRILKKSQSDRIARRLESLTTMLKDGDASGDILEQQDTAINDMKNLLKRLQDYDKKKENQERRKQLEKLLREINNRIKDEKRNQMRVARGDSPEKIEGKEKKNADKTQDIVDGIKKHDGDPKEGKPMDGDPKEGKPMDGDPKEGKPMDGDPKEGKPMDGDPKEGKPKEDSESDDKKTPGKEDLEKALEEMKRAIEELKKKNLDNASDAQGDAIDNLIKAKEKIEELLKQLREEERELLLAALEARFAKMLKDQKKVKRKT</sequence>
<feature type="region of interest" description="Disordered" evidence="1">
    <location>
        <begin position="40"/>
        <end position="63"/>
    </location>
</feature>
<name>A0A3B1D8U8_9ZZZZ</name>
<feature type="non-terminal residue" evidence="2">
    <location>
        <position position="357"/>
    </location>
</feature>
<gene>
    <name evidence="2" type="ORF">MNBD_PLANCTO02-316</name>
</gene>
<accession>A0A3B1D8U8</accession>
<evidence type="ECO:0000313" key="2">
    <source>
        <dbReference type="EMBL" id="VAX38649.1"/>
    </source>
</evidence>
<dbReference type="EMBL" id="UOGL01000239">
    <property type="protein sequence ID" value="VAX38649.1"/>
    <property type="molecule type" value="Genomic_DNA"/>
</dbReference>
<feature type="region of interest" description="Disordered" evidence="1">
    <location>
        <begin position="177"/>
        <end position="285"/>
    </location>
</feature>